<protein>
    <submittedName>
        <fullName evidence="1">Uncharacterized protein</fullName>
    </submittedName>
</protein>
<proteinExistence type="predicted"/>
<dbReference type="EMBL" id="JACXVP010000001">
    <property type="protein sequence ID" value="KAG5632558.1"/>
    <property type="molecule type" value="Genomic_DNA"/>
</dbReference>
<dbReference type="OrthoDB" id="1304365at2759"/>
<accession>A0A9J6B784</accession>
<sequence>ITNGLLDRVNPNYTSMHKVIILSIIDNTIIKESGRVVSTHNFSESFVSLEHVEKLPNGDIFGDSSHDLLKIFTLCYIIPITNLPHLYSDLLCVLVIVNPIIVKGTSKRREIVVTNELMKHTTTTLWGDYAVKGGAFLEKLKMHVNN</sequence>
<organism evidence="1 2">
    <name type="scientific">Solanum commersonii</name>
    <name type="common">Commerson's wild potato</name>
    <name type="synonym">Commerson's nightshade</name>
    <dbReference type="NCBI Taxonomy" id="4109"/>
    <lineage>
        <taxon>Eukaryota</taxon>
        <taxon>Viridiplantae</taxon>
        <taxon>Streptophyta</taxon>
        <taxon>Embryophyta</taxon>
        <taxon>Tracheophyta</taxon>
        <taxon>Spermatophyta</taxon>
        <taxon>Magnoliopsida</taxon>
        <taxon>eudicotyledons</taxon>
        <taxon>Gunneridae</taxon>
        <taxon>Pentapetalae</taxon>
        <taxon>asterids</taxon>
        <taxon>lamiids</taxon>
        <taxon>Solanales</taxon>
        <taxon>Solanaceae</taxon>
        <taxon>Solanoideae</taxon>
        <taxon>Solaneae</taxon>
        <taxon>Solanum</taxon>
    </lineage>
</organism>
<name>A0A9J6B784_SOLCO</name>
<gene>
    <name evidence="1" type="ORF">H5410_004275</name>
</gene>
<keyword evidence="2" id="KW-1185">Reference proteome</keyword>
<dbReference type="Proteomes" id="UP000824120">
    <property type="component" value="Chromosome 1"/>
</dbReference>
<evidence type="ECO:0000313" key="1">
    <source>
        <dbReference type="EMBL" id="KAG5632558.1"/>
    </source>
</evidence>
<comment type="caution">
    <text evidence="1">The sequence shown here is derived from an EMBL/GenBank/DDBJ whole genome shotgun (WGS) entry which is preliminary data.</text>
</comment>
<evidence type="ECO:0000313" key="2">
    <source>
        <dbReference type="Proteomes" id="UP000824120"/>
    </source>
</evidence>
<reference evidence="1 2" key="1">
    <citation type="submission" date="2020-09" db="EMBL/GenBank/DDBJ databases">
        <title>De no assembly of potato wild relative species, Solanum commersonii.</title>
        <authorList>
            <person name="Cho K."/>
        </authorList>
    </citation>
    <scope>NUCLEOTIDE SEQUENCE [LARGE SCALE GENOMIC DNA]</scope>
    <source>
        <strain evidence="1">LZ3.2</strain>
        <tissue evidence="1">Leaf</tissue>
    </source>
</reference>
<dbReference type="AlphaFoldDB" id="A0A9J6B784"/>
<feature type="non-terminal residue" evidence="1">
    <location>
        <position position="146"/>
    </location>
</feature>